<gene>
    <name evidence="12" type="ORF">CBER1_08309</name>
</gene>
<sequence>MHFHSAAFLAASLSVHQVIATGGKYGGGWGDRAYFSTPDTTDNKCSTNQTNGYDWKDLSTGSFNNYGSNKFSGWTCANSFGKRDSLTKRTFQSKCITGKLDDEPAVDCDGDDKMSITTYQVSSDQDDDVELECHYTMPDNSVCKEVHTCASSGSTIKNTQCGGAKKVTFKPYGKSKGKGCNIGVHSIGFDCETASVPPSYSTTAPVSSNTQPPSYGSTSAESSAVTTSVPSYDSSSSEAPPQYSTSESVPSYSSSSTQGIPGYPTTSSVETSPVEPSTPVYSNPPSYGNSSTVKVPGYGSSSTQTTGSPVETPPTYPQPESPDVLPKCINSWLHLTTCSGNTDYECFCKNSDFVGKVYSCVSAWSDSDDDTNSGAGYFMGLCAKYVPENPAIITGCPSTITPATGYHTPTSTPDSPVSEQPPSSSGKTVTEYSTIVATITSCGPEVKYCPAASTHLQTSTQPVATSVESSPEETGDTKPPPAVPCTTITYSSELVIPATYSTGESQGATIPSSSCTTQYVTTVTVPQVQITTYTVTESGSTHDVPGLGYETPPPAPSSTAASPVASTSAPQPPASYPITTASGPAPSVPVYGGGSIGTTYIPTQPTGHVPQPYTGGAGQKFASGTFLLSIVLVAFAGALML</sequence>
<keyword evidence="13" id="KW-1185">Reference proteome</keyword>
<dbReference type="GO" id="GO:0098552">
    <property type="term" value="C:side of membrane"/>
    <property type="evidence" value="ECO:0007669"/>
    <property type="project" value="UniProtKB-KW"/>
</dbReference>
<feature type="region of interest" description="Disordered" evidence="9">
    <location>
        <begin position="198"/>
        <end position="321"/>
    </location>
</feature>
<evidence type="ECO:0000256" key="8">
    <source>
        <dbReference type="ARBA" id="ARBA00023288"/>
    </source>
</evidence>
<feature type="compositionally biased region" description="Low complexity" evidence="9">
    <location>
        <begin position="217"/>
        <end position="237"/>
    </location>
</feature>
<feature type="signal peptide" evidence="10">
    <location>
        <begin position="1"/>
        <end position="20"/>
    </location>
</feature>
<feature type="region of interest" description="Disordered" evidence="9">
    <location>
        <begin position="537"/>
        <end position="581"/>
    </location>
</feature>
<keyword evidence="8" id="KW-0449">Lipoprotein</keyword>
<evidence type="ECO:0000256" key="4">
    <source>
        <dbReference type="ARBA" id="ARBA00022525"/>
    </source>
</evidence>
<protein>
    <recommendedName>
        <fullName evidence="11">CFEM domain-containing protein</fullName>
    </recommendedName>
</protein>
<evidence type="ECO:0000256" key="1">
    <source>
        <dbReference type="ARBA" id="ARBA00004589"/>
    </source>
</evidence>
<feature type="region of interest" description="Disordered" evidence="9">
    <location>
        <begin position="404"/>
        <end position="430"/>
    </location>
</feature>
<dbReference type="OrthoDB" id="5431405at2759"/>
<keyword evidence="6 10" id="KW-0732">Signal</keyword>
<evidence type="ECO:0000256" key="5">
    <source>
        <dbReference type="ARBA" id="ARBA00022622"/>
    </source>
</evidence>
<keyword evidence="4" id="KW-0964">Secreted</keyword>
<feature type="compositionally biased region" description="Low complexity" evidence="9">
    <location>
        <begin position="297"/>
        <end position="308"/>
    </location>
</feature>
<feature type="compositionally biased region" description="Low complexity" evidence="9">
    <location>
        <begin position="244"/>
        <end position="256"/>
    </location>
</feature>
<keyword evidence="5" id="KW-0336">GPI-anchor</keyword>
<evidence type="ECO:0000256" key="2">
    <source>
        <dbReference type="ARBA" id="ARBA00004613"/>
    </source>
</evidence>
<keyword evidence="5" id="KW-0325">Glycoprotein</keyword>
<dbReference type="GO" id="GO:0005576">
    <property type="term" value="C:extracellular region"/>
    <property type="evidence" value="ECO:0007669"/>
    <property type="project" value="UniProtKB-SubCell"/>
</dbReference>
<feature type="compositionally biased region" description="Low complexity" evidence="9">
    <location>
        <begin position="557"/>
        <end position="569"/>
    </location>
</feature>
<dbReference type="STRING" id="357750.A0A2S6CJK0"/>
<reference evidence="13" key="1">
    <citation type="journal article" date="2017" name="bioRxiv">
        <title>Conservation of a gene cluster reveals novel cercosporin biosynthetic mechanisms and extends production to the genus Colletotrichum.</title>
        <authorList>
            <person name="de Jonge R."/>
            <person name="Ebert M.K."/>
            <person name="Huitt-Roehl C.R."/>
            <person name="Pal P."/>
            <person name="Suttle J.C."/>
            <person name="Spanner R.E."/>
            <person name="Neubauer J.D."/>
            <person name="Jurick W.M.II."/>
            <person name="Stott K.A."/>
            <person name="Secor G.A."/>
            <person name="Thomma B.P.H.J."/>
            <person name="Van de Peer Y."/>
            <person name="Townsend C.A."/>
            <person name="Bolton M.D."/>
        </authorList>
    </citation>
    <scope>NUCLEOTIDE SEQUENCE [LARGE SCALE GENOMIC DNA]</scope>
    <source>
        <strain evidence="13">CBS538.71</strain>
    </source>
</reference>
<feature type="compositionally biased region" description="Polar residues" evidence="9">
    <location>
        <begin position="264"/>
        <end position="293"/>
    </location>
</feature>
<name>A0A2S6CJK0_9PEZI</name>
<organism evidence="12 13">
    <name type="scientific">Cercospora berteroae</name>
    <dbReference type="NCBI Taxonomy" id="357750"/>
    <lineage>
        <taxon>Eukaryota</taxon>
        <taxon>Fungi</taxon>
        <taxon>Dikarya</taxon>
        <taxon>Ascomycota</taxon>
        <taxon>Pezizomycotina</taxon>
        <taxon>Dothideomycetes</taxon>
        <taxon>Dothideomycetidae</taxon>
        <taxon>Mycosphaerellales</taxon>
        <taxon>Mycosphaerellaceae</taxon>
        <taxon>Cercospora</taxon>
    </lineage>
</organism>
<evidence type="ECO:0000259" key="11">
    <source>
        <dbReference type="Pfam" id="PF05730"/>
    </source>
</evidence>
<feature type="compositionally biased region" description="Polar residues" evidence="9">
    <location>
        <begin position="458"/>
        <end position="469"/>
    </location>
</feature>
<evidence type="ECO:0000256" key="6">
    <source>
        <dbReference type="ARBA" id="ARBA00022729"/>
    </source>
</evidence>
<evidence type="ECO:0000313" key="12">
    <source>
        <dbReference type="EMBL" id="PPJ59909.1"/>
    </source>
</evidence>
<evidence type="ECO:0000313" key="13">
    <source>
        <dbReference type="Proteomes" id="UP000237631"/>
    </source>
</evidence>
<accession>A0A2S6CJK0</accession>
<comment type="similarity">
    <text evidence="3">Belongs to the RBT5 family.</text>
</comment>
<evidence type="ECO:0000256" key="10">
    <source>
        <dbReference type="SAM" id="SignalP"/>
    </source>
</evidence>
<dbReference type="Proteomes" id="UP000237631">
    <property type="component" value="Unassembled WGS sequence"/>
</dbReference>
<keyword evidence="7" id="KW-1015">Disulfide bond</keyword>
<evidence type="ECO:0000256" key="3">
    <source>
        <dbReference type="ARBA" id="ARBA00010031"/>
    </source>
</evidence>
<evidence type="ECO:0000256" key="7">
    <source>
        <dbReference type="ARBA" id="ARBA00023157"/>
    </source>
</evidence>
<feature type="domain" description="CFEM" evidence="11">
    <location>
        <begin position="320"/>
        <end position="382"/>
    </location>
</feature>
<evidence type="ECO:0000256" key="9">
    <source>
        <dbReference type="SAM" id="MobiDB-lite"/>
    </source>
</evidence>
<dbReference type="EMBL" id="PNEN01000340">
    <property type="protein sequence ID" value="PPJ59909.1"/>
    <property type="molecule type" value="Genomic_DNA"/>
</dbReference>
<comment type="caution">
    <text evidence="12">The sequence shown here is derived from an EMBL/GenBank/DDBJ whole genome shotgun (WGS) entry which is preliminary data.</text>
</comment>
<feature type="region of interest" description="Disordered" evidence="9">
    <location>
        <begin position="458"/>
        <end position="483"/>
    </location>
</feature>
<feature type="chain" id="PRO_5015722217" description="CFEM domain-containing protein" evidence="10">
    <location>
        <begin position="21"/>
        <end position="641"/>
    </location>
</feature>
<feature type="compositionally biased region" description="Polar residues" evidence="9">
    <location>
        <begin position="198"/>
        <end position="216"/>
    </location>
</feature>
<keyword evidence="5" id="KW-0472">Membrane</keyword>
<comment type="subcellular location">
    <subcellularLocation>
        <location evidence="1">Membrane</location>
        <topology evidence="1">Lipid-anchor</topology>
        <topology evidence="1">GPI-anchor</topology>
    </subcellularLocation>
    <subcellularLocation>
        <location evidence="2">Secreted</location>
    </subcellularLocation>
</comment>
<dbReference type="Pfam" id="PF05730">
    <property type="entry name" value="CFEM"/>
    <property type="match status" value="1"/>
</dbReference>
<feature type="compositionally biased region" description="Pro residues" evidence="9">
    <location>
        <begin position="311"/>
        <end position="320"/>
    </location>
</feature>
<dbReference type="InterPro" id="IPR008427">
    <property type="entry name" value="Extracellular_membr_CFEM_dom"/>
</dbReference>
<dbReference type="AlphaFoldDB" id="A0A2S6CJK0"/>
<proteinExistence type="inferred from homology"/>